<dbReference type="InterPro" id="IPR013783">
    <property type="entry name" value="Ig-like_fold"/>
</dbReference>
<dbReference type="OrthoDB" id="6019866at2759"/>
<dbReference type="SMART" id="SM00409">
    <property type="entry name" value="IG"/>
    <property type="match status" value="2"/>
</dbReference>
<organism evidence="17 18">
    <name type="scientific">Coptotermes formosanus</name>
    <name type="common">Formosan subterranean termite</name>
    <dbReference type="NCBI Taxonomy" id="36987"/>
    <lineage>
        <taxon>Eukaryota</taxon>
        <taxon>Metazoa</taxon>
        <taxon>Ecdysozoa</taxon>
        <taxon>Arthropoda</taxon>
        <taxon>Hexapoda</taxon>
        <taxon>Insecta</taxon>
        <taxon>Pterygota</taxon>
        <taxon>Neoptera</taxon>
        <taxon>Polyneoptera</taxon>
        <taxon>Dictyoptera</taxon>
        <taxon>Blattodea</taxon>
        <taxon>Blattoidea</taxon>
        <taxon>Termitoidae</taxon>
        <taxon>Rhinotermitidae</taxon>
        <taxon>Coptotermes</taxon>
    </lineage>
</organism>
<evidence type="ECO:0000256" key="10">
    <source>
        <dbReference type="ARBA" id="ARBA00023319"/>
    </source>
</evidence>
<evidence type="ECO:0000256" key="3">
    <source>
        <dbReference type="ARBA" id="ARBA00022632"/>
    </source>
</evidence>
<dbReference type="PROSITE" id="PS50104">
    <property type="entry name" value="TIR"/>
    <property type="match status" value="1"/>
</dbReference>
<evidence type="ECO:0000256" key="14">
    <source>
        <dbReference type="SAM" id="Phobius"/>
    </source>
</evidence>
<feature type="domain" description="Ig-like" evidence="16">
    <location>
        <begin position="129"/>
        <end position="228"/>
    </location>
</feature>
<keyword evidence="5" id="KW-1114">Inhibition of host interferon signaling pathway by virus</keyword>
<dbReference type="Pfam" id="PF07679">
    <property type="entry name" value="I-set"/>
    <property type="match status" value="1"/>
</dbReference>
<dbReference type="InterPro" id="IPR007110">
    <property type="entry name" value="Ig-like_dom"/>
</dbReference>
<gene>
    <name evidence="17" type="ORF">Cfor_07038</name>
</gene>
<dbReference type="InterPro" id="IPR036179">
    <property type="entry name" value="Ig-like_dom_sf"/>
</dbReference>
<evidence type="ECO:0000256" key="6">
    <source>
        <dbReference type="ARBA" id="ARBA00023027"/>
    </source>
</evidence>
<dbReference type="InterPro" id="IPR015621">
    <property type="entry name" value="IL-1_rcpt_fam"/>
</dbReference>
<keyword evidence="14" id="KW-0472">Membrane</keyword>
<evidence type="ECO:0000256" key="7">
    <source>
        <dbReference type="ARBA" id="ARBA00023157"/>
    </source>
</evidence>
<keyword evidence="18" id="KW-1185">Reference proteome</keyword>
<dbReference type="Proteomes" id="UP000502823">
    <property type="component" value="Unassembled WGS sequence"/>
</dbReference>
<keyword evidence="5" id="KW-0899">Viral immunoevasion</keyword>
<feature type="domain" description="TIR" evidence="15">
    <location>
        <begin position="292"/>
        <end position="447"/>
    </location>
</feature>
<feature type="domain" description="Ig-like" evidence="16">
    <location>
        <begin position="39"/>
        <end position="118"/>
    </location>
</feature>
<comment type="subunit">
    <text evidence="11">Interacts with host IFNA1.</text>
</comment>
<keyword evidence="5" id="KW-0945">Host-virus interaction</keyword>
<keyword evidence="4" id="KW-0378">Hydrolase</keyword>
<keyword evidence="10" id="KW-0393">Immunoglobulin domain</keyword>
<dbReference type="PROSITE" id="PS50835">
    <property type="entry name" value="IG_LIKE"/>
    <property type="match status" value="2"/>
</dbReference>
<name>A0A6L2Q1H6_COPFO</name>
<dbReference type="Pfam" id="PF01582">
    <property type="entry name" value="TIR"/>
    <property type="match status" value="1"/>
</dbReference>
<keyword evidence="14" id="KW-0812">Transmembrane</keyword>
<evidence type="ECO:0000256" key="13">
    <source>
        <dbReference type="ARBA" id="ARBA00045444"/>
    </source>
</evidence>
<accession>A0A6L2Q1H6</accession>
<dbReference type="GO" id="GO:0007165">
    <property type="term" value="P:signal transduction"/>
    <property type="evidence" value="ECO:0007669"/>
    <property type="project" value="InterPro"/>
</dbReference>
<comment type="function">
    <text evidence="13">Counteracts the antiviral effects of host IFN-alpha/beta and key IFN-inducible proteins involved in viral RNA degradation suxh as host OAS1. Acts as a soluble IFN-alpha receptor and thus inhibits the interaction between host IFN-alpha and its receptor.</text>
</comment>
<evidence type="ECO:0000259" key="15">
    <source>
        <dbReference type="PROSITE" id="PS50104"/>
    </source>
</evidence>
<dbReference type="GO" id="GO:0016787">
    <property type="term" value="F:hydrolase activity"/>
    <property type="evidence" value="ECO:0007669"/>
    <property type="project" value="UniProtKB-KW"/>
</dbReference>
<evidence type="ECO:0000256" key="4">
    <source>
        <dbReference type="ARBA" id="ARBA00022801"/>
    </source>
</evidence>
<dbReference type="SUPFAM" id="SSF48726">
    <property type="entry name" value="Immunoglobulin"/>
    <property type="match status" value="2"/>
</dbReference>
<dbReference type="PRINTS" id="PR01537">
    <property type="entry name" value="INTRLKN1R1F"/>
</dbReference>
<feature type="non-terminal residue" evidence="17">
    <location>
        <position position="461"/>
    </location>
</feature>
<comment type="similarity">
    <text evidence="1">Belongs to the interleukin-1 receptor family.</text>
</comment>
<keyword evidence="7" id="KW-1015">Disulfide bond</keyword>
<keyword evidence="9" id="KW-0922">Interferon antiviral system evasion</keyword>
<dbReference type="InterPro" id="IPR035897">
    <property type="entry name" value="Toll_tir_struct_dom_sf"/>
</dbReference>
<evidence type="ECO:0000256" key="11">
    <source>
        <dbReference type="ARBA" id="ARBA00038761"/>
    </source>
</evidence>
<keyword evidence="8" id="KW-0325">Glycoprotein</keyword>
<evidence type="ECO:0000256" key="9">
    <source>
        <dbReference type="ARBA" id="ARBA00023258"/>
    </source>
</evidence>
<evidence type="ECO:0000256" key="2">
    <source>
        <dbReference type="ARBA" id="ARBA00022518"/>
    </source>
</evidence>
<evidence type="ECO:0000256" key="12">
    <source>
        <dbReference type="ARBA" id="ARBA00041012"/>
    </source>
</evidence>
<dbReference type="SUPFAM" id="SSF52200">
    <property type="entry name" value="Toll/Interleukin receptor TIR domain"/>
    <property type="match status" value="1"/>
</dbReference>
<keyword evidence="6" id="KW-0520">NAD</keyword>
<evidence type="ECO:0000313" key="18">
    <source>
        <dbReference type="Proteomes" id="UP000502823"/>
    </source>
</evidence>
<dbReference type="PANTHER" id="PTHR11890">
    <property type="entry name" value="INTERLEUKIN-1 RECEPTOR FAMILY MEMBER"/>
    <property type="match status" value="1"/>
</dbReference>
<proteinExistence type="inferred from homology"/>
<evidence type="ECO:0000259" key="16">
    <source>
        <dbReference type="PROSITE" id="PS50835"/>
    </source>
</evidence>
<evidence type="ECO:0000313" key="17">
    <source>
        <dbReference type="EMBL" id="GFG38731.1"/>
    </source>
</evidence>
<dbReference type="InterPro" id="IPR013098">
    <property type="entry name" value="Ig_I-set"/>
</dbReference>
<evidence type="ECO:0000256" key="1">
    <source>
        <dbReference type="ARBA" id="ARBA00009752"/>
    </source>
</evidence>
<evidence type="ECO:0000256" key="8">
    <source>
        <dbReference type="ARBA" id="ARBA00023180"/>
    </source>
</evidence>
<dbReference type="PANTHER" id="PTHR11890:SF44">
    <property type="entry name" value="X-LINKED INTERLEUKIN-1 RECEPTOR ACCESSORY PROTEIN-LIKE 2"/>
    <property type="match status" value="1"/>
</dbReference>
<keyword evidence="3" id="KW-1090">Inhibition of host innate immune response by virus</keyword>
<keyword evidence="14" id="KW-1133">Transmembrane helix</keyword>
<comment type="caution">
    <text evidence="17">The sequence shown here is derived from an EMBL/GenBank/DDBJ whole genome shotgun (WGS) entry which is preliminary data.</text>
</comment>
<dbReference type="GO" id="GO:0039502">
    <property type="term" value="P:symbiont-mediated suppression of host type I interferon-mediated signaling pathway"/>
    <property type="evidence" value="ECO:0007669"/>
    <property type="project" value="UniProtKB-KW"/>
</dbReference>
<dbReference type="EMBL" id="BLKM01012995">
    <property type="protein sequence ID" value="GFG38731.1"/>
    <property type="molecule type" value="Genomic_DNA"/>
</dbReference>
<dbReference type="Gene3D" id="2.60.40.10">
    <property type="entry name" value="Immunoglobulins"/>
    <property type="match status" value="2"/>
</dbReference>
<protein>
    <recommendedName>
        <fullName evidence="12">Soluble interferon alpha/beta receptor OPG204</fullName>
    </recommendedName>
</protein>
<dbReference type="AlphaFoldDB" id="A0A6L2Q1H6"/>
<keyword evidence="2" id="KW-0244">Early protein</keyword>
<dbReference type="Gene3D" id="3.40.50.10140">
    <property type="entry name" value="Toll/interleukin-1 receptor homology (TIR) domain"/>
    <property type="match status" value="1"/>
</dbReference>
<sequence length="461" mass="52838">MLDRWTRTFVMLVIISQVPGPQFGNHVEVTLPVVIITLLSCMGSVEVERYTFVNLNTPWKYKDGRPYPWPGEVSGFIIYPESANQTIYSKSVVESDSGNYTCLVRNDTDERWHTINVTVMDAGGYSGNPLQTYEPQNLYVKIGDEARFFCEAFVGRIDLPDARNKVSWKRVDHNSSVKLPERFQVTSKPREDNEILGSYMLIHGVRREDFGQYTCEISNTWFQSVDTSVWLREIVPYQDENQQKTAYKQILLVFAVVFLSSLTVVALYLRFGLQIQVIWKDSFCKEETNDGKEYDVLICYDDKDSDFVLGMLVPTLETHYDYRCFTHYLGSTDGNFGTTWPAVLNGPAQRSRRLLAVLSPSFLHDSWTTTALYQALHTLLTVHSRIICVTLQPLPKSDAAKNTQGDSLPALLHAVHLVEWRSEGYCFGMGDRSRAHKRFWASVRLHLPPHRHSRQAVNPKQ</sequence>
<dbReference type="InParanoid" id="A0A6L2Q1H6"/>
<dbReference type="InterPro" id="IPR003599">
    <property type="entry name" value="Ig_sub"/>
</dbReference>
<reference evidence="18" key="1">
    <citation type="submission" date="2020-01" db="EMBL/GenBank/DDBJ databases">
        <title>Draft genome sequence of the Termite Coptotermes fromosanus.</title>
        <authorList>
            <person name="Itakura S."/>
            <person name="Yosikawa Y."/>
            <person name="Umezawa K."/>
        </authorList>
    </citation>
    <scope>NUCLEOTIDE SEQUENCE [LARGE SCALE GENOMIC DNA]</scope>
</reference>
<evidence type="ECO:0000256" key="5">
    <source>
        <dbReference type="ARBA" id="ARBA00022830"/>
    </source>
</evidence>
<dbReference type="InterPro" id="IPR000157">
    <property type="entry name" value="TIR_dom"/>
</dbReference>
<feature type="transmembrane region" description="Helical" evidence="14">
    <location>
        <begin position="250"/>
        <end position="269"/>
    </location>
</feature>